<dbReference type="Pfam" id="PF13102">
    <property type="entry name" value="Phage_int_SAM_5"/>
    <property type="match status" value="1"/>
</dbReference>
<evidence type="ECO:0000313" key="1">
    <source>
        <dbReference type="EMBL" id="ATV30389.1"/>
    </source>
</evidence>
<dbReference type="PANTHER" id="PTHR30349">
    <property type="entry name" value="PHAGE INTEGRASE-RELATED"/>
    <property type="match status" value="1"/>
</dbReference>
<dbReference type="Proteomes" id="UP000230742">
    <property type="component" value="Chromosome 1"/>
</dbReference>
<dbReference type="InterPro" id="IPR050090">
    <property type="entry name" value="Tyrosine_recombinase_XerCD"/>
</dbReference>
<proteinExistence type="predicted"/>
<dbReference type="Gene3D" id="1.10.150.130">
    <property type="match status" value="1"/>
</dbReference>
<organism evidence="1 2">
    <name type="scientific">Prevotella intermedia</name>
    <dbReference type="NCBI Taxonomy" id="28131"/>
    <lineage>
        <taxon>Bacteria</taxon>
        <taxon>Pseudomonadati</taxon>
        <taxon>Bacteroidota</taxon>
        <taxon>Bacteroidia</taxon>
        <taxon>Bacteroidales</taxon>
        <taxon>Prevotellaceae</taxon>
        <taxon>Prevotella</taxon>
    </lineage>
</organism>
<dbReference type="AlphaFoldDB" id="A0A2D3LIM4"/>
<dbReference type="GO" id="GO:0015074">
    <property type="term" value="P:DNA integration"/>
    <property type="evidence" value="ECO:0007669"/>
    <property type="project" value="InterPro"/>
</dbReference>
<reference evidence="1 2" key="1">
    <citation type="submission" date="2017-11" db="EMBL/GenBank/DDBJ databases">
        <title>Genome sequencing of Prevotella intermedia KCOM 1949.</title>
        <authorList>
            <person name="Kook J.-K."/>
            <person name="Park S.-N."/>
            <person name="Lim Y.K."/>
        </authorList>
    </citation>
    <scope>NUCLEOTIDE SEQUENCE [LARGE SCALE GENOMIC DNA]</scope>
    <source>
        <strain evidence="1 2">KCOM 1949</strain>
    </source>
</reference>
<sequence length="406" mass="46959">MRSTFKTLFYINRQKTKADGKTTILCRITIDGKSTAITTGEECKSSEWNSRKGLTTDKKTNQRIDEFKELVEKTYQEILIKDGVVSVELLKNRLQGIATMPTTLLAMSKAELQSVKECVGKSKTEGTYQNLYYSDKMLTEFVKDRGNEDIPITVITEDLFEEYRFYLKKQRLAAATINRYLCWLSRLMYRAVSQRLIRCNPFENAKYEKTEQKIRFLQKSDVAKLMALKVNDKEAEQARLMFIFACFTGLAIADMEHLQYGHIQTAADGQKYIRKERQKTKVEFVVPLHPIAEVIIKHCKAEQERNGGEQSVKEKGETETRTDNLVFPCDCSRSVMSAKLSIVGKACGIRERLSYHMARHRDFYKHQIINRLNCLPMKVGNDKETSELLYSTLICHFKEPLCLLQR</sequence>
<name>A0A2D3LIM4_PREIN</name>
<dbReference type="PANTHER" id="PTHR30349:SF64">
    <property type="entry name" value="PROPHAGE INTEGRASE INTD-RELATED"/>
    <property type="match status" value="1"/>
</dbReference>
<dbReference type="GO" id="GO:0006310">
    <property type="term" value="P:DNA recombination"/>
    <property type="evidence" value="ECO:0007669"/>
    <property type="project" value="InterPro"/>
</dbReference>
<accession>A0A2D3LIM4</accession>
<dbReference type="InterPro" id="IPR011010">
    <property type="entry name" value="DNA_brk_join_enz"/>
</dbReference>
<dbReference type="InterPro" id="IPR025269">
    <property type="entry name" value="SAM-like_dom"/>
</dbReference>
<dbReference type="RefSeq" id="WP_100013723.1">
    <property type="nucleotide sequence ID" value="NZ_CP024727.1"/>
</dbReference>
<dbReference type="EMBL" id="CP024727">
    <property type="protein sequence ID" value="ATV30389.1"/>
    <property type="molecule type" value="Genomic_DNA"/>
</dbReference>
<dbReference type="InterPro" id="IPR010998">
    <property type="entry name" value="Integrase_recombinase_N"/>
</dbReference>
<gene>
    <name evidence="1" type="ORF">CTM46_02290</name>
</gene>
<dbReference type="InterPro" id="IPR035386">
    <property type="entry name" value="Arm-DNA-bind_5"/>
</dbReference>
<dbReference type="Pfam" id="PF17293">
    <property type="entry name" value="Arm-DNA-bind_5"/>
    <property type="match status" value="1"/>
</dbReference>
<dbReference type="Gene3D" id="1.10.443.10">
    <property type="entry name" value="Intergrase catalytic core"/>
    <property type="match status" value="1"/>
</dbReference>
<evidence type="ECO:0000313" key="2">
    <source>
        <dbReference type="Proteomes" id="UP000230742"/>
    </source>
</evidence>
<dbReference type="InterPro" id="IPR013762">
    <property type="entry name" value="Integrase-like_cat_sf"/>
</dbReference>
<protein>
    <submittedName>
        <fullName evidence="1">Integrase</fullName>
    </submittedName>
</protein>
<dbReference type="SUPFAM" id="SSF56349">
    <property type="entry name" value="DNA breaking-rejoining enzymes"/>
    <property type="match status" value="1"/>
</dbReference>
<dbReference type="GO" id="GO:0003677">
    <property type="term" value="F:DNA binding"/>
    <property type="evidence" value="ECO:0007669"/>
    <property type="project" value="InterPro"/>
</dbReference>